<name>A0AC59YKG2_RANTA</name>
<organism evidence="1 2">
    <name type="scientific">Rangifer tarandus platyrhynchus</name>
    <name type="common">Svalbard reindeer</name>
    <dbReference type="NCBI Taxonomy" id="3082113"/>
    <lineage>
        <taxon>Eukaryota</taxon>
        <taxon>Metazoa</taxon>
        <taxon>Chordata</taxon>
        <taxon>Craniata</taxon>
        <taxon>Vertebrata</taxon>
        <taxon>Euteleostomi</taxon>
        <taxon>Mammalia</taxon>
        <taxon>Eutheria</taxon>
        <taxon>Laurasiatheria</taxon>
        <taxon>Artiodactyla</taxon>
        <taxon>Ruminantia</taxon>
        <taxon>Pecora</taxon>
        <taxon>Cervidae</taxon>
        <taxon>Odocoileinae</taxon>
        <taxon>Rangifer</taxon>
    </lineage>
</organism>
<proteinExistence type="predicted"/>
<accession>A0AC59YKG2</accession>
<sequence length="297" mass="34219">MLSLEASSHSRTQILEGLGFSLTQVSEFDSHQGFQNLLHTLHLPGNRLELCVGNALFLSPEQLFLLRYLKDSTIFYESRLFCTNFKDSVSTTQLINHYLREETRGKTVNLVSKLNADTMMMLVNYVCFKDAWYPLPFFPPTLWEKPFILSMTVPHNFYVDEDTTVKVPMMLQDTQHHWCLHNRKLKLYLPKFSISGSYNLDQILLKLGITDLFFQQVDLSGITEQLNLQVSKSFRKAILEVGEVGTQAAVVTGSSVTFWPWDNRQALWLNRFFLVVIFSTYAQSILFLGKVVNPMKP</sequence>
<dbReference type="EMBL" id="OX596100">
    <property type="protein sequence ID" value="CAM9747737.1"/>
    <property type="molecule type" value="Genomic_DNA"/>
</dbReference>
<dbReference type="Proteomes" id="UP001162501">
    <property type="component" value="Chromosome 16"/>
</dbReference>
<protein>
    <submittedName>
        <fullName evidence="1">Uncharacterized protein</fullName>
    </submittedName>
</protein>
<evidence type="ECO:0000313" key="1">
    <source>
        <dbReference type="EMBL" id="CAM9747737.1"/>
    </source>
</evidence>
<reference evidence="1" key="1">
    <citation type="submission" date="2023-05" db="EMBL/GenBank/DDBJ databases">
        <authorList>
            <consortium name="ELIXIR-Norway"/>
        </authorList>
    </citation>
    <scope>NUCLEOTIDE SEQUENCE</scope>
</reference>
<evidence type="ECO:0000313" key="2">
    <source>
        <dbReference type="Proteomes" id="UP001162501"/>
    </source>
</evidence>
<gene>
    <name evidence="1" type="ORF">MRATA1EN22A_LOCUS6899</name>
</gene>
<reference evidence="1" key="2">
    <citation type="submission" date="2025-03" db="EMBL/GenBank/DDBJ databases">
        <authorList>
            <consortium name="ELIXIR-Norway"/>
            <consortium name="Elixir Norway"/>
        </authorList>
    </citation>
    <scope>NUCLEOTIDE SEQUENCE</scope>
</reference>